<evidence type="ECO:0000259" key="1">
    <source>
        <dbReference type="Pfam" id="PF00483"/>
    </source>
</evidence>
<dbReference type="AlphaFoldDB" id="A0A364NXU1"/>
<dbReference type="InterPro" id="IPR005835">
    <property type="entry name" value="NTP_transferase_dom"/>
</dbReference>
<name>A0A364NXU1_9PROT</name>
<organism evidence="2 3">
    <name type="scientific">Paramagnetospirillum kuznetsovii</name>
    <dbReference type="NCBI Taxonomy" id="2053833"/>
    <lineage>
        <taxon>Bacteria</taxon>
        <taxon>Pseudomonadati</taxon>
        <taxon>Pseudomonadota</taxon>
        <taxon>Alphaproteobacteria</taxon>
        <taxon>Rhodospirillales</taxon>
        <taxon>Magnetospirillaceae</taxon>
        <taxon>Paramagnetospirillum</taxon>
    </lineage>
</organism>
<dbReference type="EMBL" id="PGTO01000007">
    <property type="protein sequence ID" value="RAU21886.1"/>
    <property type="molecule type" value="Genomic_DNA"/>
</dbReference>
<keyword evidence="3" id="KW-1185">Reference proteome</keyword>
<proteinExistence type="predicted"/>
<reference evidence="2 3" key="1">
    <citation type="submission" date="2017-11" db="EMBL/GenBank/DDBJ databases">
        <title>Draft genome sequence of magnetotactic bacterium Magnetospirillum kuznetsovii LBB-42.</title>
        <authorList>
            <person name="Grouzdev D.S."/>
            <person name="Rysina M.S."/>
            <person name="Baslerov R.V."/>
            <person name="Koziaeva V."/>
        </authorList>
    </citation>
    <scope>NUCLEOTIDE SEQUENCE [LARGE SCALE GENOMIC DNA]</scope>
    <source>
        <strain evidence="2 3">LBB-42</strain>
    </source>
</reference>
<dbReference type="Pfam" id="PF00483">
    <property type="entry name" value="NTP_transferase"/>
    <property type="match status" value="1"/>
</dbReference>
<dbReference type="Gene3D" id="3.90.550.10">
    <property type="entry name" value="Spore Coat Polysaccharide Biosynthesis Protein SpsA, Chain A"/>
    <property type="match status" value="1"/>
</dbReference>
<dbReference type="SUPFAM" id="SSF53448">
    <property type="entry name" value="Nucleotide-diphospho-sugar transferases"/>
    <property type="match status" value="1"/>
</dbReference>
<sequence>MTESGDNGLGGIDVVVLAGGLGTRIRSVLGDIPKVLAPINGRPFLDHLLDHLAALGAGRVVLSLGVGADQVRAHLDGRDLPLQVLAVAEPAPLGTGGALRHVMPRLVGDPVMVMNGDTWLEADFAQFLAEHRRSGRAVSLLCVAVAEVSRYGRVEIAADGQVTRFAEKDPTLAGPGWINGGAALLSRPALDRLAAETGPSLERDFLAQLPPGWIFGWRAEGAAFIDIGTPESLAEAGNVLPHDAIAAKGKTPG</sequence>
<dbReference type="InterPro" id="IPR029044">
    <property type="entry name" value="Nucleotide-diphossugar_trans"/>
</dbReference>
<keyword evidence="2" id="KW-0808">Transferase</keyword>
<dbReference type="OrthoDB" id="9814110at2"/>
<gene>
    <name evidence="2" type="ORF">CU669_11330</name>
</gene>
<accession>A0A364NXU1</accession>
<evidence type="ECO:0000313" key="2">
    <source>
        <dbReference type="EMBL" id="RAU21886.1"/>
    </source>
</evidence>
<dbReference type="RefSeq" id="WP_112144704.1">
    <property type="nucleotide sequence ID" value="NZ_PGTO01000007.1"/>
</dbReference>
<dbReference type="GO" id="GO:0016740">
    <property type="term" value="F:transferase activity"/>
    <property type="evidence" value="ECO:0007669"/>
    <property type="project" value="UniProtKB-KW"/>
</dbReference>
<dbReference type="CDD" id="cd06915">
    <property type="entry name" value="NTP_transferase_WcbM_like"/>
    <property type="match status" value="1"/>
</dbReference>
<dbReference type="InterPro" id="IPR050486">
    <property type="entry name" value="Mannose-1P_guanyltransferase"/>
</dbReference>
<dbReference type="Proteomes" id="UP000251075">
    <property type="component" value="Unassembled WGS sequence"/>
</dbReference>
<feature type="domain" description="Nucleotidyl transferase" evidence="1">
    <location>
        <begin position="15"/>
        <end position="237"/>
    </location>
</feature>
<comment type="caution">
    <text evidence="2">The sequence shown here is derived from an EMBL/GenBank/DDBJ whole genome shotgun (WGS) entry which is preliminary data.</text>
</comment>
<dbReference type="PANTHER" id="PTHR22572">
    <property type="entry name" value="SUGAR-1-PHOSPHATE GUANYL TRANSFERASE"/>
    <property type="match status" value="1"/>
</dbReference>
<protein>
    <submittedName>
        <fullName evidence="2">Nucleotidyl transferase</fullName>
    </submittedName>
</protein>
<evidence type="ECO:0000313" key="3">
    <source>
        <dbReference type="Proteomes" id="UP000251075"/>
    </source>
</evidence>